<dbReference type="OrthoDB" id="10258350at2759"/>
<protein>
    <submittedName>
        <fullName evidence="1">Uncharacterized protein</fullName>
    </submittedName>
</protein>
<keyword evidence="2" id="KW-1185">Reference proteome</keyword>
<organism evidence="1 2">
    <name type="scientific">Giardia muris</name>
    <dbReference type="NCBI Taxonomy" id="5742"/>
    <lineage>
        <taxon>Eukaryota</taxon>
        <taxon>Metamonada</taxon>
        <taxon>Diplomonadida</taxon>
        <taxon>Hexamitidae</taxon>
        <taxon>Giardiinae</taxon>
        <taxon>Giardia</taxon>
    </lineage>
</organism>
<dbReference type="VEuPathDB" id="GiardiaDB:GMRT_10032"/>
<dbReference type="Proteomes" id="UP000315496">
    <property type="component" value="Chromosome 2"/>
</dbReference>
<name>A0A4Z1SQT2_GIAMU</name>
<gene>
    <name evidence="1" type="ORF">GMRT_10032</name>
</gene>
<sequence length="263" mass="29466">MQELYSQLRETRRDVERQLSAIERQVDAVTSILSPPLILLGEKPQHQLPALAQRLQEVEDRVATFLRSKKAQKNGTSTPDQAKLLHFNHTLEETRGLYMKGVSKGKELRRVSQLDSIIPDVLGPSSPLTPEAAGQSVEGVIDEISACASQLQRGTDPFIQHGLVHEGFLTQTLRDVALEVGGCRSLRGRLLINEQDWKALLPFLSTEVVKMNTLCYQTLLQTLTHLTSEYVTNGDDPQLLLHTIRLAEDLLDTNLWLTRRAST</sequence>
<proteinExistence type="predicted"/>
<reference evidence="1 2" key="1">
    <citation type="submission" date="2019-05" db="EMBL/GenBank/DDBJ databases">
        <title>The compact genome of Giardia muris reveals important steps in the evolution of intestinal protozoan parasites.</title>
        <authorList>
            <person name="Xu F."/>
            <person name="Jimenez-Gonzalez A."/>
            <person name="Einarsson E."/>
            <person name="Astvaldsson A."/>
            <person name="Peirasmaki D."/>
            <person name="Eckmann L."/>
            <person name="Andersson J.O."/>
            <person name="Svard S.G."/>
            <person name="Jerlstrom-Hultqvist J."/>
        </authorList>
    </citation>
    <scope>NUCLEOTIDE SEQUENCE [LARGE SCALE GENOMIC DNA]</scope>
    <source>
        <strain evidence="1 2">Roberts-Thomson</strain>
    </source>
</reference>
<comment type="caution">
    <text evidence="1">The sequence shown here is derived from an EMBL/GenBank/DDBJ whole genome shotgun (WGS) entry which is preliminary data.</text>
</comment>
<dbReference type="AlphaFoldDB" id="A0A4Z1SQT2"/>
<dbReference type="EMBL" id="VDLU01000002">
    <property type="protein sequence ID" value="TNJ28050.1"/>
    <property type="molecule type" value="Genomic_DNA"/>
</dbReference>
<accession>A0A4Z1SQT2</accession>
<evidence type="ECO:0000313" key="2">
    <source>
        <dbReference type="Proteomes" id="UP000315496"/>
    </source>
</evidence>
<evidence type="ECO:0000313" key="1">
    <source>
        <dbReference type="EMBL" id="TNJ28050.1"/>
    </source>
</evidence>